<dbReference type="GO" id="GO:0006430">
    <property type="term" value="P:lysyl-tRNA aminoacylation"/>
    <property type="evidence" value="ECO:0007669"/>
    <property type="project" value="TreeGrafter"/>
</dbReference>
<dbReference type="GO" id="GO:0005524">
    <property type="term" value="F:ATP binding"/>
    <property type="evidence" value="ECO:0007669"/>
    <property type="project" value="InterPro"/>
</dbReference>
<comment type="caution">
    <text evidence="6">The sequence shown here is derived from an EMBL/GenBank/DDBJ whole genome shotgun (WGS) entry which is preliminary data.</text>
</comment>
<dbReference type="STRING" id="46835.A0A504YE13"/>
<feature type="compositionally biased region" description="Polar residues" evidence="4">
    <location>
        <begin position="88"/>
        <end position="101"/>
    </location>
</feature>
<dbReference type="Pfam" id="PF00152">
    <property type="entry name" value="tRNA-synt_2"/>
    <property type="match status" value="1"/>
</dbReference>
<name>A0A504YE13_FASGI</name>
<proteinExistence type="predicted"/>
<evidence type="ECO:0000256" key="1">
    <source>
        <dbReference type="ARBA" id="ARBA00022598"/>
    </source>
</evidence>
<evidence type="ECO:0000313" key="7">
    <source>
        <dbReference type="Proteomes" id="UP000316759"/>
    </source>
</evidence>
<dbReference type="EMBL" id="SUNJ01011925">
    <property type="protein sequence ID" value="TPP58525.1"/>
    <property type="molecule type" value="Genomic_DNA"/>
</dbReference>
<keyword evidence="2" id="KW-0547">Nucleotide-binding</keyword>
<dbReference type="Gene3D" id="3.30.930.10">
    <property type="entry name" value="Bira Bifunctional Protein, Domain 2"/>
    <property type="match status" value="1"/>
</dbReference>
<feature type="compositionally biased region" description="Basic residues" evidence="4">
    <location>
        <begin position="166"/>
        <end position="175"/>
    </location>
</feature>
<keyword evidence="1" id="KW-0436">Ligase</keyword>
<reference evidence="6 7" key="1">
    <citation type="submission" date="2019-04" db="EMBL/GenBank/DDBJ databases">
        <title>Annotation for the trematode Fasciola gigantica.</title>
        <authorList>
            <person name="Choi Y.-J."/>
        </authorList>
    </citation>
    <scope>NUCLEOTIDE SEQUENCE [LARGE SCALE GENOMIC DNA]</scope>
    <source>
        <strain evidence="6">Uganda_cow_1</strain>
    </source>
</reference>
<keyword evidence="3" id="KW-0067">ATP-binding</keyword>
<dbReference type="OrthoDB" id="21243at2759"/>
<dbReference type="GO" id="GO:0000049">
    <property type="term" value="F:tRNA binding"/>
    <property type="evidence" value="ECO:0007669"/>
    <property type="project" value="TreeGrafter"/>
</dbReference>
<dbReference type="GO" id="GO:0005829">
    <property type="term" value="C:cytosol"/>
    <property type="evidence" value="ECO:0007669"/>
    <property type="project" value="TreeGrafter"/>
</dbReference>
<dbReference type="PANTHER" id="PTHR42918:SF9">
    <property type="entry name" value="LYSINE--TRNA LIGASE"/>
    <property type="match status" value="1"/>
</dbReference>
<dbReference type="InterPro" id="IPR004364">
    <property type="entry name" value="Aa-tRNA-synt_II"/>
</dbReference>
<dbReference type="AlphaFoldDB" id="A0A504YE13"/>
<accession>A0A504YE13</accession>
<feature type="domain" description="Aminoacyl-transfer RNA synthetases class-II family profile" evidence="5">
    <location>
        <begin position="1"/>
        <end position="49"/>
    </location>
</feature>
<dbReference type="GO" id="GO:0004824">
    <property type="term" value="F:lysine-tRNA ligase activity"/>
    <property type="evidence" value="ECO:0007669"/>
    <property type="project" value="TreeGrafter"/>
</dbReference>
<gene>
    <name evidence="6" type="ORF">FGIG_07944</name>
</gene>
<dbReference type="PROSITE" id="PS50862">
    <property type="entry name" value="AA_TRNA_LIGASE_II"/>
    <property type="match status" value="1"/>
</dbReference>
<dbReference type="InterPro" id="IPR006195">
    <property type="entry name" value="aa-tRNA-synth_II"/>
</dbReference>
<feature type="region of interest" description="Disordered" evidence="4">
    <location>
        <begin position="57"/>
        <end position="175"/>
    </location>
</feature>
<evidence type="ECO:0000256" key="3">
    <source>
        <dbReference type="ARBA" id="ARBA00022840"/>
    </source>
</evidence>
<dbReference type="PANTHER" id="PTHR42918">
    <property type="entry name" value="LYSYL-TRNA SYNTHETASE"/>
    <property type="match status" value="1"/>
</dbReference>
<protein>
    <submittedName>
        <fullName evidence="6">Lysyl-tRNA synthetase</fullName>
    </submittedName>
</protein>
<evidence type="ECO:0000256" key="2">
    <source>
        <dbReference type="ARBA" id="ARBA00022741"/>
    </source>
</evidence>
<evidence type="ECO:0000313" key="6">
    <source>
        <dbReference type="EMBL" id="TPP58525.1"/>
    </source>
</evidence>
<keyword evidence="6" id="KW-0030">Aminoacyl-tRNA synthetase</keyword>
<keyword evidence="7" id="KW-1185">Reference proteome</keyword>
<evidence type="ECO:0000259" key="5">
    <source>
        <dbReference type="PROSITE" id="PS50862"/>
    </source>
</evidence>
<dbReference type="Proteomes" id="UP000316759">
    <property type="component" value="Unassembled WGS sequence"/>
</dbReference>
<dbReference type="InterPro" id="IPR045864">
    <property type="entry name" value="aa-tRNA-synth_II/BPL/LPL"/>
</dbReference>
<dbReference type="SUPFAM" id="SSF55681">
    <property type="entry name" value="Class II aaRS and biotin synthetases"/>
    <property type="match status" value="1"/>
</dbReference>
<sequence length="175" mass="18452">MPTDEQFLTALGYGLPPTAGWGIGIDRLTMFLTNTNNLKEVILFPAMKPEIQVASVPQSAGLGQPSHTSSKTAAKSGECNAEVPAGDQTKSSFETSLTSIPPQEEPVSDKNSIDNVKNTPEVLATANPGPAVSTNKQDTEFPALSHTTPTRMTNEHGVKSASKGSSGKKKKSRKS</sequence>
<evidence type="ECO:0000256" key="4">
    <source>
        <dbReference type="SAM" id="MobiDB-lite"/>
    </source>
</evidence>
<organism evidence="6 7">
    <name type="scientific">Fasciola gigantica</name>
    <name type="common">Giant liver fluke</name>
    <dbReference type="NCBI Taxonomy" id="46835"/>
    <lineage>
        <taxon>Eukaryota</taxon>
        <taxon>Metazoa</taxon>
        <taxon>Spiralia</taxon>
        <taxon>Lophotrochozoa</taxon>
        <taxon>Platyhelminthes</taxon>
        <taxon>Trematoda</taxon>
        <taxon>Digenea</taxon>
        <taxon>Plagiorchiida</taxon>
        <taxon>Echinostomata</taxon>
        <taxon>Echinostomatoidea</taxon>
        <taxon>Fasciolidae</taxon>
        <taxon>Fasciola</taxon>
    </lineage>
</organism>